<evidence type="ECO:0000259" key="4">
    <source>
        <dbReference type="PROSITE" id="PS51109"/>
    </source>
</evidence>
<keyword evidence="3" id="KW-1133">Transmembrane helix</keyword>
<reference evidence="6" key="1">
    <citation type="submission" date="2016-10" db="EMBL/GenBank/DDBJ databases">
        <authorList>
            <person name="Varghese N."/>
            <person name="Submissions S."/>
        </authorList>
    </citation>
    <scope>NUCLEOTIDE SEQUENCE [LARGE SCALE GENOMIC DNA]</scope>
    <source>
        <strain evidence="6">DSM 16089</strain>
    </source>
</reference>
<dbReference type="PROSITE" id="PS51109">
    <property type="entry name" value="G5"/>
    <property type="match status" value="1"/>
</dbReference>
<evidence type="ECO:0000313" key="5">
    <source>
        <dbReference type="EMBL" id="SEB36272.1"/>
    </source>
</evidence>
<dbReference type="Gene3D" id="2.20.230.10">
    <property type="entry name" value="Resuscitation-promoting factor rpfb"/>
    <property type="match status" value="1"/>
</dbReference>
<name>A0A1H4IST6_9MICO</name>
<proteinExistence type="predicted"/>
<protein>
    <recommendedName>
        <fullName evidence="4">G5 domain-containing protein</fullName>
    </recommendedName>
</protein>
<dbReference type="AlphaFoldDB" id="A0A1H4IST6"/>
<feature type="compositionally biased region" description="Low complexity" evidence="2">
    <location>
        <begin position="134"/>
        <end position="143"/>
    </location>
</feature>
<keyword evidence="3" id="KW-0472">Membrane</keyword>
<feature type="transmembrane region" description="Helical" evidence="3">
    <location>
        <begin position="113"/>
        <end position="134"/>
    </location>
</feature>
<evidence type="ECO:0000313" key="6">
    <source>
        <dbReference type="Proteomes" id="UP000183750"/>
    </source>
</evidence>
<dbReference type="EMBL" id="FNSQ01000005">
    <property type="protein sequence ID" value="SEB36272.1"/>
    <property type="molecule type" value="Genomic_DNA"/>
</dbReference>
<keyword evidence="6" id="KW-1185">Reference proteome</keyword>
<dbReference type="RefSeq" id="WP_082724586.1">
    <property type="nucleotide sequence ID" value="NZ_FNSQ01000005.1"/>
</dbReference>
<feature type="domain" description="G5" evidence="4">
    <location>
        <begin position="162"/>
        <end position="244"/>
    </location>
</feature>
<evidence type="ECO:0000256" key="2">
    <source>
        <dbReference type="SAM" id="MobiDB-lite"/>
    </source>
</evidence>
<dbReference type="InterPro" id="IPR011098">
    <property type="entry name" value="G5_dom"/>
</dbReference>
<evidence type="ECO:0000256" key="1">
    <source>
        <dbReference type="ARBA" id="ARBA00022729"/>
    </source>
</evidence>
<organism evidence="5 6">
    <name type="scientific">Microbacterium hydrocarbonoxydans</name>
    <dbReference type="NCBI Taxonomy" id="273678"/>
    <lineage>
        <taxon>Bacteria</taxon>
        <taxon>Bacillati</taxon>
        <taxon>Actinomycetota</taxon>
        <taxon>Actinomycetes</taxon>
        <taxon>Micrococcales</taxon>
        <taxon>Microbacteriaceae</taxon>
        <taxon>Microbacterium</taxon>
    </lineage>
</organism>
<sequence>MSQPPAAWHPDPENPSQLRWWDGHRWTDATSPSPAAAVTTQSAALADAAAPTPAKRRTGWRIAGIIVGALVVGGLLARLSPIAIVLVATAVVGIALYVLLARPLPALGLRSRPSGLIALGMAALLVTGGGIASASTGGTPTASDPQPFVGASTATPEPSPTPTPTPTTFETATEEVAIPFEKTTVDDALRDQGTTAIVTAGVNGVKIITYRVTMVDGVETAREVVSETVQTAPVNEVTARGTKAPAPVAAPVPLVQQGGGGCDPNYSGACVPISSDVDCAGGSGDGPGYTEGPVTIVGSDIYDLDRDGDGIACDR</sequence>
<dbReference type="Pfam" id="PF07501">
    <property type="entry name" value="G5"/>
    <property type="match status" value="1"/>
</dbReference>
<dbReference type="Proteomes" id="UP000183750">
    <property type="component" value="Unassembled WGS sequence"/>
</dbReference>
<keyword evidence="3" id="KW-0812">Transmembrane</keyword>
<evidence type="ECO:0000256" key="3">
    <source>
        <dbReference type="SAM" id="Phobius"/>
    </source>
</evidence>
<dbReference type="InterPro" id="IPR018929">
    <property type="entry name" value="DUF2510"/>
</dbReference>
<feature type="transmembrane region" description="Helical" evidence="3">
    <location>
        <begin position="82"/>
        <end position="101"/>
    </location>
</feature>
<feature type="transmembrane region" description="Helical" evidence="3">
    <location>
        <begin position="58"/>
        <end position="76"/>
    </location>
</feature>
<keyword evidence="1" id="KW-0732">Signal</keyword>
<accession>A0A1H4IST6</accession>
<dbReference type="Pfam" id="PF10708">
    <property type="entry name" value="DUF2510"/>
    <property type="match status" value="1"/>
</dbReference>
<dbReference type="OrthoDB" id="6048299at2"/>
<feature type="region of interest" description="Disordered" evidence="2">
    <location>
        <begin position="134"/>
        <end position="168"/>
    </location>
</feature>
<dbReference type="SMART" id="SM01208">
    <property type="entry name" value="G5"/>
    <property type="match status" value="1"/>
</dbReference>
<gene>
    <name evidence="5" type="ORF">SAMN04489807_0155</name>
</gene>